<reference evidence="1 2" key="1">
    <citation type="journal article" date="2022" name="Int. J. Syst. Evol. Microbiol.">
        <title>Miniphocaeibacter halophilus sp. nov., an ammonium-tolerant acetate-producing bacterium isolated from a biogas system.</title>
        <authorList>
            <person name="Schnurer A."/>
            <person name="Singh A."/>
            <person name="Bi S."/>
            <person name="Qiao W."/>
            <person name="Westerholm M."/>
        </authorList>
    </citation>
    <scope>NUCLEOTIDE SEQUENCE [LARGE SCALE GENOMIC DNA]</scope>
    <source>
        <strain evidence="1 2">AMB_01</strain>
    </source>
</reference>
<evidence type="ECO:0000313" key="1">
    <source>
        <dbReference type="EMBL" id="QQK06959.1"/>
    </source>
</evidence>
<proteinExistence type="predicted"/>
<accession>A0AC61MPZ4</accession>
<dbReference type="Proteomes" id="UP000595814">
    <property type="component" value="Chromosome"/>
</dbReference>
<organism evidence="1 2">
    <name type="scientific">Miniphocaeibacter halophilus</name>
    <dbReference type="NCBI Taxonomy" id="2931922"/>
    <lineage>
        <taxon>Bacteria</taxon>
        <taxon>Bacillati</taxon>
        <taxon>Bacillota</taxon>
        <taxon>Tissierellia</taxon>
        <taxon>Tissierellales</taxon>
        <taxon>Peptoniphilaceae</taxon>
        <taxon>Miniphocaeibacter</taxon>
    </lineage>
</organism>
<gene>
    <name evidence="1" type="ORF">JFY71_06315</name>
</gene>
<evidence type="ECO:0000313" key="2">
    <source>
        <dbReference type="Proteomes" id="UP000595814"/>
    </source>
</evidence>
<sequence length="462" mass="53465">MISKDLINEIMTGKETKTVEFKEAKNKIPKSIYETVCSFSNRNGGNIYLGIKDDGTIIGVDPNSIIQMKKDFVTTIQSNKKICPPLYLDINEHDLEGKSILHIFVPNSSQVHRLNNKIYDRNEDADIDITNNTVAVQQLFSRKQTEYTERKIYPYITLDDLDLTLIDKLKKAAILQEEYQSWVSYDHLEILKSIGMYSKDYITGDEGFTLAAAITFGTDELISSVLPYFRIDALLREEDIERYDDRENIRTNLIDSYDILMDFVKKHTSSFFYLENDRRINVRDILFRELIVNMLVHREYSNAYVSKLIIEKDSIIVENANKPIHPGIIKKGTIAPYPKNPTIAKVFNILGLIDEVGSGFGKIFKYTDLIYKSYPKIINEDIFKVCILKTNVFVLSDQQKLVVDFLIIPRTSKEILKLLNIKDLNTLRKNILNPLMENYIIERTIPDKPTSPNQKYKLIEKE</sequence>
<dbReference type="EMBL" id="CP066744">
    <property type="protein sequence ID" value="QQK06959.1"/>
    <property type="molecule type" value="Genomic_DNA"/>
</dbReference>
<keyword evidence="2" id="KW-1185">Reference proteome</keyword>
<protein>
    <submittedName>
        <fullName evidence="1">DNA binding domain-containing protein</fullName>
    </submittedName>
</protein>
<name>A0AC61MPZ4_9FIRM</name>